<dbReference type="Gene3D" id="3.20.20.140">
    <property type="entry name" value="Metal-dependent hydrolases"/>
    <property type="match status" value="1"/>
</dbReference>
<evidence type="ECO:0000256" key="2">
    <source>
        <dbReference type="ARBA" id="ARBA00006676"/>
    </source>
</evidence>
<dbReference type="RefSeq" id="WP_204056193.1">
    <property type="nucleotide sequence ID" value="NZ_BAAAGP010000046.1"/>
</dbReference>
<protein>
    <submittedName>
        <fullName evidence="7">Adenosine deaminase</fullName>
    </submittedName>
</protein>
<dbReference type="SUPFAM" id="SSF51556">
    <property type="entry name" value="Metallo-dependent hydrolases"/>
    <property type="match status" value="1"/>
</dbReference>
<organism evidence="7 8">
    <name type="scientific">Microbispora corallina</name>
    <dbReference type="NCBI Taxonomy" id="83302"/>
    <lineage>
        <taxon>Bacteria</taxon>
        <taxon>Bacillati</taxon>
        <taxon>Actinomycetota</taxon>
        <taxon>Actinomycetes</taxon>
        <taxon>Streptosporangiales</taxon>
        <taxon>Streptosporangiaceae</taxon>
        <taxon>Microbispora</taxon>
    </lineage>
</organism>
<evidence type="ECO:0000256" key="1">
    <source>
        <dbReference type="ARBA" id="ARBA00001947"/>
    </source>
</evidence>
<evidence type="ECO:0000259" key="6">
    <source>
        <dbReference type="Pfam" id="PF00962"/>
    </source>
</evidence>
<keyword evidence="3" id="KW-0479">Metal-binding</keyword>
<keyword evidence="4" id="KW-0378">Hydrolase</keyword>
<evidence type="ECO:0000256" key="4">
    <source>
        <dbReference type="ARBA" id="ARBA00022801"/>
    </source>
</evidence>
<dbReference type="EMBL" id="BOOC01000004">
    <property type="protein sequence ID" value="GIH38559.1"/>
    <property type="molecule type" value="Genomic_DNA"/>
</dbReference>
<dbReference type="NCBIfam" id="TIGR01430">
    <property type="entry name" value="aden_deam"/>
    <property type="match status" value="1"/>
</dbReference>
<gene>
    <name evidence="7" type="primary">add</name>
    <name evidence="7" type="ORF">Mco01_15590</name>
</gene>
<evidence type="ECO:0000313" key="7">
    <source>
        <dbReference type="EMBL" id="GIH38559.1"/>
    </source>
</evidence>
<dbReference type="InterPro" id="IPR001365">
    <property type="entry name" value="A_deaminase_dom"/>
</dbReference>
<proteinExistence type="inferred from homology"/>
<accession>A0ABQ4FUQ7</accession>
<dbReference type="Pfam" id="PF00962">
    <property type="entry name" value="A_deaminase"/>
    <property type="match status" value="1"/>
</dbReference>
<dbReference type="InterPro" id="IPR006330">
    <property type="entry name" value="Ado/ade_deaminase"/>
</dbReference>
<keyword evidence="5" id="KW-0862">Zinc</keyword>
<dbReference type="Proteomes" id="UP000603904">
    <property type="component" value="Unassembled WGS sequence"/>
</dbReference>
<dbReference type="PANTHER" id="PTHR43114">
    <property type="entry name" value="ADENINE DEAMINASE"/>
    <property type="match status" value="1"/>
</dbReference>
<comment type="similarity">
    <text evidence="2">Belongs to the metallo-dependent hydrolases superfamily. Adenosine and AMP deaminases family.</text>
</comment>
<feature type="domain" description="Adenosine deaminase" evidence="6">
    <location>
        <begin position="8"/>
        <end position="322"/>
    </location>
</feature>
<comment type="caution">
    <text evidence="7">The sequence shown here is derived from an EMBL/GenBank/DDBJ whole genome shotgun (WGS) entry which is preliminary data.</text>
</comment>
<dbReference type="InterPro" id="IPR032466">
    <property type="entry name" value="Metal_Hydrolase"/>
</dbReference>
<comment type="cofactor">
    <cofactor evidence="1">
        <name>Zn(2+)</name>
        <dbReference type="ChEBI" id="CHEBI:29105"/>
    </cofactor>
</comment>
<evidence type="ECO:0000313" key="8">
    <source>
        <dbReference type="Proteomes" id="UP000603904"/>
    </source>
</evidence>
<evidence type="ECO:0000256" key="5">
    <source>
        <dbReference type="ARBA" id="ARBA00022833"/>
    </source>
</evidence>
<keyword evidence="8" id="KW-1185">Reference proteome</keyword>
<dbReference type="PANTHER" id="PTHR43114:SF6">
    <property type="entry name" value="ADENINE DEAMINASE"/>
    <property type="match status" value="1"/>
</dbReference>
<reference evidence="7 8" key="1">
    <citation type="submission" date="2021-01" db="EMBL/GenBank/DDBJ databases">
        <title>Whole genome shotgun sequence of Microbispora corallina NBRC 16416.</title>
        <authorList>
            <person name="Komaki H."/>
            <person name="Tamura T."/>
        </authorList>
    </citation>
    <scope>NUCLEOTIDE SEQUENCE [LARGE SCALE GENOMIC DNA]</scope>
    <source>
        <strain evidence="7 8">NBRC 16416</strain>
    </source>
</reference>
<evidence type="ECO:0000256" key="3">
    <source>
        <dbReference type="ARBA" id="ARBA00022723"/>
    </source>
</evidence>
<sequence length="328" mass="35204">MRDIARLPKAHLHVHLESTIRPETLREIADANGLPVPPPPGPFAGFRAFADHNSLVRHCLRRPEDFRRIAVEFCRDEAAQGTRYAEVTFTAASHGERLDDLEMPLEAVLDGLAEGAAAHGVECRVLLDHSRRRSADRAWRTLKLATRYADRGVAGIGMAGEESYPLAPFADVIAAAADAGLRLVHHAGECEGPESIREAVTIGRAERLGHGFRVLEDGDLVAEVRERGIPLEVCPSSNVALGLVGSLAAHPLPLLLDAGLAVTLNTDIPSSAGTTLSEEYARVRDAFGYDDAALAALARASADASFAPAGTKERLRREIDAWLASPDT</sequence>
<name>A0ABQ4FUQ7_9ACTN</name>